<name>A0A7C8U2R4_ORBOL</name>
<accession>A0A7C8U2R4</accession>
<dbReference type="AlphaFoldDB" id="A0A7C8U2R4"/>
<reference evidence="3 4" key="1">
    <citation type="submission" date="2019-06" db="EMBL/GenBank/DDBJ databases">
        <authorList>
            <person name="Palmer J.M."/>
        </authorList>
    </citation>
    <scope>NUCLEOTIDE SEQUENCE [LARGE SCALE GENOMIC DNA]</scope>
    <source>
        <strain evidence="3 4">TWF788</strain>
    </source>
</reference>
<organism evidence="3 4">
    <name type="scientific">Orbilia oligospora</name>
    <name type="common">Nematode-trapping fungus</name>
    <name type="synonym">Arthrobotrys oligospora</name>
    <dbReference type="NCBI Taxonomy" id="2813651"/>
    <lineage>
        <taxon>Eukaryota</taxon>
        <taxon>Fungi</taxon>
        <taxon>Dikarya</taxon>
        <taxon>Ascomycota</taxon>
        <taxon>Pezizomycotina</taxon>
        <taxon>Orbiliomycetes</taxon>
        <taxon>Orbiliales</taxon>
        <taxon>Orbiliaceae</taxon>
        <taxon>Orbilia</taxon>
    </lineage>
</organism>
<dbReference type="EMBL" id="JAABOE010000005">
    <property type="protein sequence ID" value="KAF3190724.1"/>
    <property type="molecule type" value="Genomic_DNA"/>
</dbReference>
<comment type="caution">
    <text evidence="3">The sequence shown here is derived from an EMBL/GenBank/DDBJ whole genome shotgun (WGS) entry which is preliminary data.</text>
</comment>
<protein>
    <submittedName>
        <fullName evidence="3">Uncharacterized protein</fullName>
    </submittedName>
</protein>
<evidence type="ECO:0000256" key="2">
    <source>
        <dbReference type="SAM" id="Phobius"/>
    </source>
</evidence>
<feature type="compositionally biased region" description="Polar residues" evidence="1">
    <location>
        <begin position="29"/>
        <end position="53"/>
    </location>
</feature>
<keyword evidence="2" id="KW-0812">Transmembrane</keyword>
<feature type="transmembrane region" description="Helical" evidence="2">
    <location>
        <begin position="205"/>
        <end position="227"/>
    </location>
</feature>
<keyword evidence="2" id="KW-0472">Membrane</keyword>
<proteinExistence type="predicted"/>
<feature type="transmembrane region" description="Helical" evidence="2">
    <location>
        <begin position="175"/>
        <end position="193"/>
    </location>
</feature>
<sequence>MPLQPNLGFHKSTWRATLDNFLAERQRRTSTSANMAPNKNVASDGQSQYSDARSYTDRTETDTSPSECPDRGEPEPQNRTLPSLFDLMQAGLPTENFFIYENMNNDELNRGLGNMVERYRECRVQLYRLEVELDVESKYRRLFENTIRECMESEGRQRFGETKVGRPQPPMSKQLGIVLTSAALFVVYALQGPKSLHDLLSYLRFLLYFSAGAWVVGSGVVYVFWIFTLSQRFVATL</sequence>
<gene>
    <name evidence="3" type="ORF">TWF788_008246</name>
</gene>
<evidence type="ECO:0000313" key="3">
    <source>
        <dbReference type="EMBL" id="KAF3190724.1"/>
    </source>
</evidence>
<keyword evidence="2" id="KW-1133">Transmembrane helix</keyword>
<evidence type="ECO:0000313" key="4">
    <source>
        <dbReference type="Proteomes" id="UP000479691"/>
    </source>
</evidence>
<feature type="region of interest" description="Disordered" evidence="1">
    <location>
        <begin position="28"/>
        <end position="80"/>
    </location>
</feature>
<evidence type="ECO:0000256" key="1">
    <source>
        <dbReference type="SAM" id="MobiDB-lite"/>
    </source>
</evidence>
<dbReference type="Proteomes" id="UP000479691">
    <property type="component" value="Unassembled WGS sequence"/>
</dbReference>